<evidence type="ECO:0000256" key="1">
    <source>
        <dbReference type="ARBA" id="ARBA00008710"/>
    </source>
</evidence>
<evidence type="ECO:0000313" key="3">
    <source>
        <dbReference type="EMBL" id="WUV45931.1"/>
    </source>
</evidence>
<dbReference type="Proteomes" id="UP001432062">
    <property type="component" value="Chromosome"/>
</dbReference>
<dbReference type="Pfam" id="PF04075">
    <property type="entry name" value="F420H2_quin_red"/>
    <property type="match status" value="1"/>
</dbReference>
<comment type="catalytic activity">
    <reaction evidence="2">
        <text>oxidized coenzyme F420-(gamma-L-Glu)(n) + a quinol + H(+) = reduced coenzyme F420-(gamma-L-Glu)(n) + a quinone</text>
        <dbReference type="Rhea" id="RHEA:39663"/>
        <dbReference type="Rhea" id="RHEA-COMP:12939"/>
        <dbReference type="Rhea" id="RHEA-COMP:14378"/>
        <dbReference type="ChEBI" id="CHEBI:15378"/>
        <dbReference type="ChEBI" id="CHEBI:24646"/>
        <dbReference type="ChEBI" id="CHEBI:132124"/>
        <dbReference type="ChEBI" id="CHEBI:133980"/>
        <dbReference type="ChEBI" id="CHEBI:139511"/>
    </reaction>
</comment>
<comment type="similarity">
    <text evidence="1">Belongs to the F420H(2)-dependent quinone reductase family.</text>
</comment>
<proteinExistence type="inferred from homology"/>
<dbReference type="PANTHER" id="PTHR39428">
    <property type="entry name" value="F420H(2)-DEPENDENT QUINONE REDUCTASE RV1261C"/>
    <property type="match status" value="1"/>
</dbReference>
<dbReference type="NCBIfam" id="TIGR00026">
    <property type="entry name" value="hi_GC_TIGR00026"/>
    <property type="match status" value="1"/>
</dbReference>
<dbReference type="SUPFAM" id="SSF50475">
    <property type="entry name" value="FMN-binding split barrel"/>
    <property type="match status" value="1"/>
</dbReference>
<evidence type="ECO:0000256" key="2">
    <source>
        <dbReference type="ARBA" id="ARBA00049106"/>
    </source>
</evidence>
<dbReference type="InterPro" id="IPR004378">
    <property type="entry name" value="F420H2_quin_Rdtase"/>
</dbReference>
<accession>A0ABZ1YSE7</accession>
<protein>
    <submittedName>
        <fullName evidence="3">Nitroreductase family deazaflavin-dependent oxidoreductase</fullName>
    </submittedName>
</protein>
<dbReference type="PANTHER" id="PTHR39428:SF1">
    <property type="entry name" value="F420H(2)-DEPENDENT QUINONE REDUCTASE RV1261C"/>
    <property type="match status" value="1"/>
</dbReference>
<organism evidence="3 4">
    <name type="scientific">Nocardia vinacea</name>
    <dbReference type="NCBI Taxonomy" id="96468"/>
    <lineage>
        <taxon>Bacteria</taxon>
        <taxon>Bacillati</taxon>
        <taxon>Actinomycetota</taxon>
        <taxon>Actinomycetes</taxon>
        <taxon>Mycobacteriales</taxon>
        <taxon>Nocardiaceae</taxon>
        <taxon>Nocardia</taxon>
    </lineage>
</organism>
<dbReference type="Gene3D" id="2.30.110.10">
    <property type="entry name" value="Electron Transport, Fmn-binding Protein, Chain A"/>
    <property type="match status" value="1"/>
</dbReference>
<keyword evidence="4" id="KW-1185">Reference proteome</keyword>
<sequence length="136" mass="14795">MNDFNAQVINEFRANAGKVGGMFDGASMVLITTTGAKSGRQVTSPLVYLPDGERIVLIASNGGADKHPAWYHNLRANPEFTVELGTESYPAKAEEVTGAERDQLYARMVEIMPGFGEYQAKTSRVIPVVAVYRQVA</sequence>
<name>A0ABZ1YSE7_9NOCA</name>
<reference evidence="3" key="1">
    <citation type="submission" date="2022-10" db="EMBL/GenBank/DDBJ databases">
        <title>The complete genomes of actinobacterial strains from the NBC collection.</title>
        <authorList>
            <person name="Joergensen T.S."/>
            <person name="Alvarez Arevalo M."/>
            <person name="Sterndorff E.B."/>
            <person name="Faurdal D."/>
            <person name="Vuksanovic O."/>
            <person name="Mourched A.-S."/>
            <person name="Charusanti P."/>
            <person name="Shaw S."/>
            <person name="Blin K."/>
            <person name="Weber T."/>
        </authorList>
    </citation>
    <scope>NUCLEOTIDE SEQUENCE</scope>
    <source>
        <strain evidence="3">NBC_01482</strain>
    </source>
</reference>
<gene>
    <name evidence="3" type="ORF">OG563_43825</name>
</gene>
<dbReference type="RefSeq" id="WP_327099194.1">
    <property type="nucleotide sequence ID" value="NZ_CP109149.1"/>
</dbReference>
<dbReference type="EMBL" id="CP109441">
    <property type="protein sequence ID" value="WUV45931.1"/>
    <property type="molecule type" value="Genomic_DNA"/>
</dbReference>
<evidence type="ECO:0000313" key="4">
    <source>
        <dbReference type="Proteomes" id="UP001432062"/>
    </source>
</evidence>
<dbReference type="InterPro" id="IPR012349">
    <property type="entry name" value="Split_barrel_FMN-bd"/>
</dbReference>